<sequence>MSLDFSPIVSLPLLWTLLILVLVIGLSSVFFYRKKGVSINRLWVKTSLFFGFWGFLALSLLRPQVPISQESEPWLVYEEGIEQAELDFWKDSLGLEEAVEISEFDGQSERVVLLGKQFSKAELYPLRSREVNWVLPIENGLIRDISWKGYVRKGENQRVFYSIFSSQPDQFLKLGIAKADSATMNSGWNQGVLEFRTAGQGRSEVPLVLEKDTLAILRYFIGPSVPKKYQFQMGFPSAESRTLATWLREKGENVSEQIQLSRETFLQTQENNDSLQIRIIDPAQLSQKAVQDWVKAGMGNLMLIQVSDPNALTQQVNRLFGTEFELESAGSELENGLEALPFRWKEKQGQKAFLDQRIAIQQVGSSQVGISLLESSYTLVMEGKKEAYEEIWGEVFGAMQPDEPRSKRSNAPVFQGLEANIQLFEQDSLPEILRVGEDTIWLKINPINEFQAEGNWQPNGTGWLDAGDDFSVYGYGLDEFPAVATARYISELRQNTKAVEEAQSKPISPWIGLIGMLVFLGAMWVEPKLQ</sequence>
<keyword evidence="3" id="KW-1185">Reference proteome</keyword>
<keyword evidence="1" id="KW-1133">Transmembrane helix</keyword>
<name>A0A326RQT9_9BACT</name>
<reference evidence="2 3" key="1">
    <citation type="submission" date="2018-06" db="EMBL/GenBank/DDBJ databases">
        <title>Genomic Encyclopedia of Archaeal and Bacterial Type Strains, Phase II (KMG-II): from individual species to whole genera.</title>
        <authorList>
            <person name="Goeker M."/>
        </authorList>
    </citation>
    <scope>NUCLEOTIDE SEQUENCE [LARGE SCALE GENOMIC DNA]</scope>
    <source>
        <strain evidence="2 3">T4</strain>
    </source>
</reference>
<organism evidence="2 3">
    <name type="scientific">Algoriphagus aquaeductus</name>
    <dbReference type="NCBI Taxonomy" id="475299"/>
    <lineage>
        <taxon>Bacteria</taxon>
        <taxon>Pseudomonadati</taxon>
        <taxon>Bacteroidota</taxon>
        <taxon>Cytophagia</taxon>
        <taxon>Cytophagales</taxon>
        <taxon>Cyclobacteriaceae</taxon>
        <taxon>Algoriphagus</taxon>
    </lineage>
</organism>
<evidence type="ECO:0000313" key="3">
    <source>
        <dbReference type="Proteomes" id="UP000248917"/>
    </source>
</evidence>
<proteinExistence type="predicted"/>
<evidence type="ECO:0000313" key="2">
    <source>
        <dbReference type="EMBL" id="PZV83939.1"/>
    </source>
</evidence>
<feature type="transmembrane region" description="Helical" evidence="1">
    <location>
        <begin position="12"/>
        <end position="30"/>
    </location>
</feature>
<dbReference type="RefSeq" id="WP_111392543.1">
    <property type="nucleotide sequence ID" value="NZ_QKTX01000005.1"/>
</dbReference>
<dbReference type="Proteomes" id="UP000248917">
    <property type="component" value="Unassembled WGS sequence"/>
</dbReference>
<evidence type="ECO:0000256" key="1">
    <source>
        <dbReference type="SAM" id="Phobius"/>
    </source>
</evidence>
<protein>
    <submittedName>
        <fullName evidence="2">Uncharacterized protein</fullName>
    </submittedName>
</protein>
<keyword evidence="1" id="KW-0472">Membrane</keyword>
<dbReference type="OrthoDB" id="980086at2"/>
<comment type="caution">
    <text evidence="2">The sequence shown here is derived from an EMBL/GenBank/DDBJ whole genome shotgun (WGS) entry which is preliminary data.</text>
</comment>
<dbReference type="EMBL" id="QKTX01000005">
    <property type="protein sequence ID" value="PZV83939.1"/>
    <property type="molecule type" value="Genomic_DNA"/>
</dbReference>
<feature type="transmembrane region" description="Helical" evidence="1">
    <location>
        <begin position="42"/>
        <end position="61"/>
    </location>
</feature>
<dbReference type="AlphaFoldDB" id="A0A326RQT9"/>
<accession>A0A326RQT9</accession>
<keyword evidence="1" id="KW-0812">Transmembrane</keyword>
<gene>
    <name evidence="2" type="ORF">CLV31_105165</name>
</gene>